<feature type="region of interest" description="Disordered" evidence="1">
    <location>
        <begin position="183"/>
        <end position="236"/>
    </location>
</feature>
<gene>
    <name evidence="4" type="primary">fhaA_1</name>
    <name evidence="4" type="ORF">V7x_05090</name>
</gene>
<dbReference type="SUPFAM" id="SSF49879">
    <property type="entry name" value="SMAD/FHA domain"/>
    <property type="match status" value="1"/>
</dbReference>
<dbReference type="CDD" id="cd00060">
    <property type="entry name" value="FHA"/>
    <property type="match status" value="1"/>
</dbReference>
<keyword evidence="2" id="KW-0812">Transmembrane</keyword>
<comment type="caution">
    <text evidence="4">The sequence shown here is derived from an EMBL/GenBank/DDBJ whole genome shotgun (WGS) entry which is preliminary data.</text>
</comment>
<organism evidence="4 5">
    <name type="scientific">Crateriforma conspicua</name>
    <dbReference type="NCBI Taxonomy" id="2527996"/>
    <lineage>
        <taxon>Bacteria</taxon>
        <taxon>Pseudomonadati</taxon>
        <taxon>Planctomycetota</taxon>
        <taxon>Planctomycetia</taxon>
        <taxon>Planctomycetales</taxon>
        <taxon>Planctomycetaceae</taxon>
        <taxon>Crateriforma</taxon>
    </lineage>
</organism>
<feature type="compositionally biased region" description="Acidic residues" evidence="1">
    <location>
        <begin position="183"/>
        <end position="192"/>
    </location>
</feature>
<reference evidence="4 5" key="1">
    <citation type="submission" date="2019-02" db="EMBL/GenBank/DDBJ databases">
        <title>Deep-cultivation of Planctomycetes and their phenomic and genomic characterization uncovers novel biology.</title>
        <authorList>
            <person name="Wiegand S."/>
            <person name="Jogler M."/>
            <person name="Boedeker C."/>
            <person name="Pinto D."/>
            <person name="Vollmers J."/>
            <person name="Rivas-Marin E."/>
            <person name="Kohn T."/>
            <person name="Peeters S.H."/>
            <person name="Heuer A."/>
            <person name="Rast P."/>
            <person name="Oberbeckmann S."/>
            <person name="Bunk B."/>
            <person name="Jeske O."/>
            <person name="Meyerdierks A."/>
            <person name="Storesund J.E."/>
            <person name="Kallscheuer N."/>
            <person name="Luecker S."/>
            <person name="Lage O.M."/>
            <person name="Pohl T."/>
            <person name="Merkel B.J."/>
            <person name="Hornburger P."/>
            <person name="Mueller R.-W."/>
            <person name="Bruemmer F."/>
            <person name="Labrenz M."/>
            <person name="Spormann A.M."/>
            <person name="Op Den Camp H."/>
            <person name="Overmann J."/>
            <person name="Amann R."/>
            <person name="Jetten M.S.M."/>
            <person name="Mascher T."/>
            <person name="Medema M.H."/>
            <person name="Devos D.P."/>
            <person name="Kaster A.-K."/>
            <person name="Ovreas L."/>
            <person name="Rohde M."/>
            <person name="Galperin M.Y."/>
            <person name="Jogler C."/>
        </authorList>
    </citation>
    <scope>NUCLEOTIDE SEQUENCE [LARGE SCALE GENOMIC DNA]</scope>
    <source>
        <strain evidence="4 5">V7</strain>
    </source>
</reference>
<dbReference type="SMART" id="SM00240">
    <property type="entry name" value="FHA"/>
    <property type="match status" value="1"/>
</dbReference>
<feature type="compositionally biased region" description="Low complexity" evidence="1">
    <location>
        <begin position="103"/>
        <end position="113"/>
    </location>
</feature>
<dbReference type="PANTHER" id="PTHR23308">
    <property type="entry name" value="NUCLEAR INHIBITOR OF PROTEIN PHOSPHATASE-1"/>
    <property type="match status" value="1"/>
</dbReference>
<dbReference type="PROSITE" id="PS50006">
    <property type="entry name" value="FHA_DOMAIN"/>
    <property type="match status" value="1"/>
</dbReference>
<dbReference type="EMBL" id="SJPZ01000001">
    <property type="protein sequence ID" value="TWU64965.1"/>
    <property type="molecule type" value="Genomic_DNA"/>
</dbReference>
<dbReference type="InterPro" id="IPR000253">
    <property type="entry name" value="FHA_dom"/>
</dbReference>
<dbReference type="OrthoDB" id="283378at2"/>
<dbReference type="Proteomes" id="UP000316476">
    <property type="component" value="Unassembled WGS sequence"/>
</dbReference>
<accession>A0A5C6FTT0</accession>
<evidence type="ECO:0000256" key="1">
    <source>
        <dbReference type="SAM" id="MobiDB-lite"/>
    </source>
</evidence>
<evidence type="ECO:0000313" key="5">
    <source>
        <dbReference type="Proteomes" id="UP000316476"/>
    </source>
</evidence>
<protein>
    <submittedName>
        <fullName evidence="4">FHA domain-containing protein FhaA</fullName>
    </submittedName>
</protein>
<feature type="transmembrane region" description="Helical" evidence="2">
    <location>
        <begin position="248"/>
        <end position="267"/>
    </location>
</feature>
<keyword evidence="2" id="KW-0472">Membrane</keyword>
<keyword evidence="2" id="KW-1133">Transmembrane helix</keyword>
<dbReference type="InterPro" id="IPR050923">
    <property type="entry name" value="Cell_Proc_Reg/RNA_Proc"/>
</dbReference>
<feature type="region of interest" description="Disordered" evidence="1">
    <location>
        <begin position="103"/>
        <end position="125"/>
    </location>
</feature>
<dbReference type="InterPro" id="IPR008984">
    <property type="entry name" value="SMAD_FHA_dom_sf"/>
</dbReference>
<dbReference type="Pfam" id="PF00498">
    <property type="entry name" value="FHA"/>
    <property type="match status" value="1"/>
</dbReference>
<dbReference type="AlphaFoldDB" id="A0A5C6FTT0"/>
<sequence length="282" mass="30544">MFVQLILAQGSRAGLTADIHHGYYMIGRHAECQIRPKSKSVSRRHCLIHHGAESVRVLDLNSTSGTRLNNEKLPPLQWTQLSDGDQLRCGKVAFDLAVAATTPANGTPAAGTTTDHDAGDGSVETPTMIRGEAWQEFDIAAFLEKQDDADRERRYENIRSRVAAGEEAAADDGDERSLDIDSVDVDWDESDSMDVSIGQSDTAVKEPSGRPSTASRSPDRKPSESPFAGSKKARATSANTDWIETAKMVGAIVLAILVVALVIYQIVQFQSPPDLQVIEGID</sequence>
<evidence type="ECO:0000256" key="2">
    <source>
        <dbReference type="SAM" id="Phobius"/>
    </source>
</evidence>
<evidence type="ECO:0000313" key="4">
    <source>
        <dbReference type="EMBL" id="TWU64965.1"/>
    </source>
</evidence>
<name>A0A5C6FTT0_9PLAN</name>
<proteinExistence type="predicted"/>
<evidence type="ECO:0000259" key="3">
    <source>
        <dbReference type="PROSITE" id="PS50006"/>
    </source>
</evidence>
<dbReference type="RefSeq" id="WP_146410549.1">
    <property type="nucleotide sequence ID" value="NZ_SJPZ01000001.1"/>
</dbReference>
<dbReference type="Gene3D" id="2.60.200.20">
    <property type="match status" value="1"/>
</dbReference>
<feature type="domain" description="FHA" evidence="3">
    <location>
        <begin position="24"/>
        <end position="73"/>
    </location>
</feature>